<protein>
    <submittedName>
        <fullName evidence="1">Uncharacterized protein</fullName>
    </submittedName>
</protein>
<proteinExistence type="predicted"/>
<dbReference type="Proteomes" id="UP001054811">
    <property type="component" value="Chromosome"/>
</dbReference>
<gene>
    <name evidence="1" type="ORF">L2X98_26475</name>
</gene>
<evidence type="ECO:0000313" key="1">
    <source>
        <dbReference type="EMBL" id="UUT36458.1"/>
    </source>
</evidence>
<name>A0ABY5NMV1_9MICO</name>
<sequence length="54" mass="5939">MILRDDGATWDLGYPRAIEVEPGVVLTHYWMNLAEPGSGDGGGVRHIASTRFRP</sequence>
<accession>A0ABY5NMV1</accession>
<organism evidence="1 2">
    <name type="scientific">Microbacterium elymi</name>
    <dbReference type="NCBI Taxonomy" id="2909587"/>
    <lineage>
        <taxon>Bacteria</taxon>
        <taxon>Bacillati</taxon>
        <taxon>Actinomycetota</taxon>
        <taxon>Actinomycetes</taxon>
        <taxon>Micrococcales</taxon>
        <taxon>Microbacteriaceae</taxon>
        <taxon>Microbacterium</taxon>
    </lineage>
</organism>
<dbReference type="EMBL" id="CP091139">
    <property type="protein sequence ID" value="UUT36458.1"/>
    <property type="molecule type" value="Genomic_DNA"/>
</dbReference>
<dbReference type="RefSeq" id="WP_259613116.1">
    <property type="nucleotide sequence ID" value="NZ_CP091139.2"/>
</dbReference>
<evidence type="ECO:0000313" key="2">
    <source>
        <dbReference type="Proteomes" id="UP001054811"/>
    </source>
</evidence>
<keyword evidence="2" id="KW-1185">Reference proteome</keyword>
<reference evidence="1" key="1">
    <citation type="submission" date="2022-01" db="EMBL/GenBank/DDBJ databases">
        <title>Microbacterium eymi and Microbacterium rhizovicinus sp. nov., isolated from the rhizospheric soil of Elymus tsukushiensis, a plant native to the Dokdo Islands, Republic of Korea.</title>
        <authorList>
            <person name="Hwang Y.J."/>
        </authorList>
    </citation>
    <scope>NUCLEOTIDE SEQUENCE</scope>
    <source>
        <strain evidence="1">KUDC0405</strain>
    </source>
</reference>
<dbReference type="Gene3D" id="2.120.10.10">
    <property type="match status" value="1"/>
</dbReference>